<dbReference type="InterPro" id="IPR033900">
    <property type="entry name" value="Gram_neg_porin_domain"/>
</dbReference>
<feature type="chain" id="PRO_5028966011" description="Porin domain-containing protein" evidence="11">
    <location>
        <begin position="22"/>
        <end position="383"/>
    </location>
</feature>
<dbReference type="InterPro" id="IPR002299">
    <property type="entry name" value="Porin_Neis"/>
</dbReference>
<dbReference type="InterPro" id="IPR050298">
    <property type="entry name" value="Gram-neg_bact_OMP"/>
</dbReference>
<dbReference type="GO" id="GO:0009279">
    <property type="term" value="C:cell outer membrane"/>
    <property type="evidence" value="ECO:0007669"/>
    <property type="project" value="UniProtKB-SubCell"/>
</dbReference>
<comment type="subcellular location">
    <subcellularLocation>
        <location evidence="1">Cell outer membrane</location>
        <topology evidence="1">Multi-pass membrane protein</topology>
    </subcellularLocation>
</comment>
<sequence>MQVKSWACCGSMVLLCTAAHAQNSVTLYGLFDEGINFTNNAGGASAVQMRSGDVTGSRIGIRGQEDLGGGYSAIFKLENGFNPNNGALGQGGLMFGRQAYVGLSSDRLGTVTFGRQYDPTVDLFSGLTAGGTWGGDVGAVPFDSDNTDLDFRINNSIKYVSPTFAGFSGEAMYAFSNTAGGFAANRVMSAAGQYQNGGLTAAVAYMRIDEPGMGSSGALTSDSIFTGAMEENFDAGIGYKFDKANVAFAYSHAKVVDPTGNEYLSGSLTPANGGTWTSWQFDNFQINGQYFFRPSVWLGASYTYTLGKLDSTAGNYSPKWHSVALTLGYDLRRSTTFYLQAAYQHVQSANTGTQFDDAQFEASASPSSTANQVVTRAAIIHRF</sequence>
<dbReference type="PRINTS" id="PR00182">
    <property type="entry name" value="ECOLNEIPORIN"/>
</dbReference>
<evidence type="ECO:0000313" key="14">
    <source>
        <dbReference type="Proteomes" id="UP000494115"/>
    </source>
</evidence>
<evidence type="ECO:0000256" key="6">
    <source>
        <dbReference type="ARBA" id="ARBA00022729"/>
    </source>
</evidence>
<keyword evidence="14" id="KW-1185">Reference proteome</keyword>
<keyword evidence="5" id="KW-0812">Transmembrane</keyword>
<dbReference type="GO" id="GO:0015288">
    <property type="term" value="F:porin activity"/>
    <property type="evidence" value="ECO:0007669"/>
    <property type="project" value="UniProtKB-KW"/>
</dbReference>
<feature type="signal peptide" evidence="11">
    <location>
        <begin position="1"/>
        <end position="21"/>
    </location>
</feature>
<dbReference type="Gene3D" id="2.40.160.10">
    <property type="entry name" value="Porin"/>
    <property type="match status" value="1"/>
</dbReference>
<name>A0A6S7BIS2_9BURK</name>
<comment type="subunit">
    <text evidence="2">Homotrimer.</text>
</comment>
<keyword evidence="6 11" id="KW-0732">Signal</keyword>
<dbReference type="GO" id="GO:0034220">
    <property type="term" value="P:monoatomic ion transmembrane transport"/>
    <property type="evidence" value="ECO:0007669"/>
    <property type="project" value="InterPro"/>
</dbReference>
<evidence type="ECO:0000256" key="4">
    <source>
        <dbReference type="ARBA" id="ARBA00022452"/>
    </source>
</evidence>
<keyword evidence="3" id="KW-0813">Transport</keyword>
<keyword evidence="4" id="KW-1134">Transmembrane beta strand</keyword>
<keyword evidence="10" id="KW-0998">Cell outer membrane</keyword>
<feature type="domain" description="Porin" evidence="12">
    <location>
        <begin position="12"/>
        <end position="345"/>
    </location>
</feature>
<dbReference type="PRINTS" id="PR00184">
    <property type="entry name" value="NEISSPPORIN"/>
</dbReference>
<accession>A0A6S7BIS2</accession>
<dbReference type="PANTHER" id="PTHR34501:SF9">
    <property type="entry name" value="MAJOR OUTER MEMBRANE PROTEIN P.IA"/>
    <property type="match status" value="1"/>
</dbReference>
<keyword evidence="8" id="KW-0626">Porin</keyword>
<dbReference type="Proteomes" id="UP000494115">
    <property type="component" value="Unassembled WGS sequence"/>
</dbReference>
<dbReference type="InterPro" id="IPR023614">
    <property type="entry name" value="Porin_dom_sf"/>
</dbReference>
<evidence type="ECO:0000256" key="11">
    <source>
        <dbReference type="SAM" id="SignalP"/>
    </source>
</evidence>
<evidence type="ECO:0000256" key="2">
    <source>
        <dbReference type="ARBA" id="ARBA00011233"/>
    </source>
</evidence>
<dbReference type="EMBL" id="CADIKM010000044">
    <property type="protein sequence ID" value="CAB3801759.1"/>
    <property type="molecule type" value="Genomic_DNA"/>
</dbReference>
<evidence type="ECO:0000256" key="7">
    <source>
        <dbReference type="ARBA" id="ARBA00023065"/>
    </source>
</evidence>
<evidence type="ECO:0000256" key="9">
    <source>
        <dbReference type="ARBA" id="ARBA00023136"/>
    </source>
</evidence>
<dbReference type="GO" id="GO:0046930">
    <property type="term" value="C:pore complex"/>
    <property type="evidence" value="ECO:0007669"/>
    <property type="project" value="UniProtKB-KW"/>
</dbReference>
<evidence type="ECO:0000256" key="8">
    <source>
        <dbReference type="ARBA" id="ARBA00023114"/>
    </source>
</evidence>
<dbReference type="PANTHER" id="PTHR34501">
    <property type="entry name" value="PROTEIN YDDL-RELATED"/>
    <property type="match status" value="1"/>
</dbReference>
<dbReference type="InterPro" id="IPR001702">
    <property type="entry name" value="Porin_Gram-ve"/>
</dbReference>
<dbReference type="Pfam" id="PF13609">
    <property type="entry name" value="Porin_4"/>
    <property type="match status" value="1"/>
</dbReference>
<evidence type="ECO:0000256" key="3">
    <source>
        <dbReference type="ARBA" id="ARBA00022448"/>
    </source>
</evidence>
<protein>
    <recommendedName>
        <fullName evidence="12">Porin domain-containing protein</fullName>
    </recommendedName>
</protein>
<reference evidence="13 14" key="1">
    <citation type="submission" date="2020-04" db="EMBL/GenBank/DDBJ databases">
        <authorList>
            <person name="De Canck E."/>
        </authorList>
    </citation>
    <scope>NUCLEOTIDE SEQUENCE [LARGE SCALE GENOMIC DNA]</scope>
    <source>
        <strain evidence="13 14">LMG 28138</strain>
    </source>
</reference>
<evidence type="ECO:0000259" key="12">
    <source>
        <dbReference type="Pfam" id="PF13609"/>
    </source>
</evidence>
<dbReference type="SUPFAM" id="SSF56935">
    <property type="entry name" value="Porins"/>
    <property type="match status" value="1"/>
</dbReference>
<proteinExistence type="predicted"/>
<gene>
    <name evidence="13" type="ORF">LMG28138_05060</name>
</gene>
<dbReference type="RefSeq" id="WP_175107655.1">
    <property type="nucleotide sequence ID" value="NZ_CADIKM010000044.1"/>
</dbReference>
<keyword evidence="7" id="KW-0406">Ion transport</keyword>
<dbReference type="CDD" id="cd00342">
    <property type="entry name" value="gram_neg_porins"/>
    <property type="match status" value="1"/>
</dbReference>
<evidence type="ECO:0000256" key="1">
    <source>
        <dbReference type="ARBA" id="ARBA00004571"/>
    </source>
</evidence>
<evidence type="ECO:0000256" key="5">
    <source>
        <dbReference type="ARBA" id="ARBA00022692"/>
    </source>
</evidence>
<organism evidence="13 14">
    <name type="scientific">Pararobbsia alpina</name>
    <dbReference type="NCBI Taxonomy" id="621374"/>
    <lineage>
        <taxon>Bacteria</taxon>
        <taxon>Pseudomonadati</taxon>
        <taxon>Pseudomonadota</taxon>
        <taxon>Betaproteobacteria</taxon>
        <taxon>Burkholderiales</taxon>
        <taxon>Burkholderiaceae</taxon>
        <taxon>Pararobbsia</taxon>
    </lineage>
</organism>
<dbReference type="AlphaFoldDB" id="A0A6S7BIS2"/>
<evidence type="ECO:0000313" key="13">
    <source>
        <dbReference type="EMBL" id="CAB3801759.1"/>
    </source>
</evidence>
<evidence type="ECO:0000256" key="10">
    <source>
        <dbReference type="ARBA" id="ARBA00023237"/>
    </source>
</evidence>
<keyword evidence="9" id="KW-0472">Membrane</keyword>